<reference evidence="1" key="3">
    <citation type="submission" date="2020-06" db="EMBL/GenBank/DDBJ databases">
        <title>Helianthus annuus Genome sequencing and assembly Release 2.</title>
        <authorList>
            <person name="Gouzy J."/>
            <person name="Langlade N."/>
            <person name="Munos S."/>
        </authorList>
    </citation>
    <scope>NUCLEOTIDE SEQUENCE</scope>
    <source>
        <tissue evidence="1">Leaves</tissue>
    </source>
</reference>
<organism evidence="2 3">
    <name type="scientific">Helianthus annuus</name>
    <name type="common">Common sunflower</name>
    <dbReference type="NCBI Taxonomy" id="4232"/>
    <lineage>
        <taxon>Eukaryota</taxon>
        <taxon>Viridiplantae</taxon>
        <taxon>Streptophyta</taxon>
        <taxon>Embryophyta</taxon>
        <taxon>Tracheophyta</taxon>
        <taxon>Spermatophyta</taxon>
        <taxon>Magnoliopsida</taxon>
        <taxon>eudicotyledons</taxon>
        <taxon>Gunneridae</taxon>
        <taxon>Pentapetalae</taxon>
        <taxon>asterids</taxon>
        <taxon>campanulids</taxon>
        <taxon>Asterales</taxon>
        <taxon>Asteraceae</taxon>
        <taxon>Asteroideae</taxon>
        <taxon>Heliantheae alliance</taxon>
        <taxon>Heliantheae</taxon>
        <taxon>Helianthus</taxon>
    </lineage>
</organism>
<accession>A0A251V1B4</accession>
<keyword evidence="3" id="KW-1185">Reference proteome</keyword>
<dbReference type="AlphaFoldDB" id="A0A251V1B4"/>
<dbReference type="InParanoid" id="A0A251V1B4"/>
<protein>
    <submittedName>
        <fullName evidence="2">Uncharacterized protein</fullName>
    </submittedName>
</protein>
<evidence type="ECO:0000313" key="1">
    <source>
        <dbReference type="EMBL" id="KAF5811666.1"/>
    </source>
</evidence>
<sequence length="77" mass="8766">MQSTTTSCEPLYKHINCEIGEYPPSFSTFGCTLGRGTEGRSMELDRRCLLHMRVSTNASVLYQFSQAEQSKHYGRLQ</sequence>
<evidence type="ECO:0000313" key="3">
    <source>
        <dbReference type="Proteomes" id="UP000215914"/>
    </source>
</evidence>
<dbReference type="Gramene" id="mRNA:HanXRQr2_Chr04g0184021">
    <property type="protein sequence ID" value="mRNA:HanXRQr2_Chr04g0184021"/>
    <property type="gene ID" value="HanXRQr2_Chr04g0184021"/>
</dbReference>
<reference evidence="2" key="2">
    <citation type="submission" date="2017-02" db="EMBL/GenBank/DDBJ databases">
        <title>Sunflower complete genome.</title>
        <authorList>
            <person name="Langlade N."/>
            <person name="Munos S."/>
        </authorList>
    </citation>
    <scope>NUCLEOTIDE SEQUENCE [LARGE SCALE GENOMIC DNA]</scope>
    <source>
        <tissue evidence="2">Leaves</tissue>
    </source>
</reference>
<name>A0A251V1B4_HELAN</name>
<reference evidence="1 3" key="1">
    <citation type="journal article" date="2017" name="Nature">
        <title>The sunflower genome provides insights into oil metabolism, flowering and Asterid evolution.</title>
        <authorList>
            <person name="Badouin H."/>
            <person name="Gouzy J."/>
            <person name="Grassa C.J."/>
            <person name="Murat F."/>
            <person name="Staton S.E."/>
            <person name="Cottret L."/>
            <person name="Lelandais-Briere C."/>
            <person name="Owens G.L."/>
            <person name="Carrere S."/>
            <person name="Mayjonade B."/>
            <person name="Legrand L."/>
            <person name="Gill N."/>
            <person name="Kane N.C."/>
            <person name="Bowers J.E."/>
            <person name="Hubner S."/>
            <person name="Bellec A."/>
            <person name="Berard A."/>
            <person name="Berges H."/>
            <person name="Blanchet N."/>
            <person name="Boniface M.C."/>
            <person name="Brunel D."/>
            <person name="Catrice O."/>
            <person name="Chaidir N."/>
            <person name="Claudel C."/>
            <person name="Donnadieu C."/>
            <person name="Faraut T."/>
            <person name="Fievet G."/>
            <person name="Helmstetter N."/>
            <person name="King M."/>
            <person name="Knapp S.J."/>
            <person name="Lai Z."/>
            <person name="Le Paslier M.C."/>
            <person name="Lippi Y."/>
            <person name="Lorenzon L."/>
            <person name="Mandel J.R."/>
            <person name="Marage G."/>
            <person name="Marchand G."/>
            <person name="Marquand E."/>
            <person name="Bret-Mestries E."/>
            <person name="Morien E."/>
            <person name="Nambeesan S."/>
            <person name="Nguyen T."/>
            <person name="Pegot-Espagnet P."/>
            <person name="Pouilly N."/>
            <person name="Raftis F."/>
            <person name="Sallet E."/>
            <person name="Schiex T."/>
            <person name="Thomas J."/>
            <person name="Vandecasteele C."/>
            <person name="Vares D."/>
            <person name="Vear F."/>
            <person name="Vautrin S."/>
            <person name="Crespi M."/>
            <person name="Mangin B."/>
            <person name="Burke J.M."/>
            <person name="Salse J."/>
            <person name="Munos S."/>
            <person name="Vincourt P."/>
            <person name="Rieseberg L.H."/>
            <person name="Langlade N.B."/>
        </authorList>
    </citation>
    <scope>NUCLEOTIDE SEQUENCE [LARGE SCALE GENOMIC DNA]</scope>
    <source>
        <strain evidence="3">cv. SF193</strain>
        <tissue evidence="1">Leaves</tissue>
    </source>
</reference>
<dbReference type="EMBL" id="MNCJ02000319">
    <property type="protein sequence ID" value="KAF5811666.1"/>
    <property type="molecule type" value="Genomic_DNA"/>
</dbReference>
<dbReference type="EMBL" id="CM007893">
    <property type="protein sequence ID" value="OTG29405.1"/>
    <property type="molecule type" value="Genomic_DNA"/>
</dbReference>
<dbReference type="Proteomes" id="UP000215914">
    <property type="component" value="Chromosome 4"/>
</dbReference>
<evidence type="ECO:0000313" key="2">
    <source>
        <dbReference type="EMBL" id="OTG29405.1"/>
    </source>
</evidence>
<proteinExistence type="predicted"/>
<gene>
    <name evidence="2" type="ORF">HannXRQ_Chr04g0121861</name>
    <name evidence="1" type="ORF">HanXRQr2_Chr04g0184021</name>
</gene>